<keyword evidence="1" id="KW-1133">Transmembrane helix</keyword>
<feature type="transmembrane region" description="Helical" evidence="1">
    <location>
        <begin position="17"/>
        <end position="38"/>
    </location>
</feature>
<sequence length="135" mass="14188">MTTLTARAPGLDPHLPYLADVPVSAIMGLVLIFAAGPLTDLAGWSLPPSFFMTLGVILLPWAAYNLLIARKPRPAPALVWSNIAVDLSWALGSFVLVAVYWSELTGLGAALLCAQGLAVGAMFMAKLLGVRALLC</sequence>
<dbReference type="OrthoDB" id="7950771at2"/>
<accession>A0A1Y6EJF9</accession>
<feature type="transmembrane region" description="Helical" evidence="1">
    <location>
        <begin position="50"/>
        <end position="67"/>
    </location>
</feature>
<dbReference type="RefSeq" id="WP_086469146.1">
    <property type="nucleotide sequence ID" value="NZ_FXWK01000001.1"/>
</dbReference>
<evidence type="ECO:0000256" key="1">
    <source>
        <dbReference type="SAM" id="Phobius"/>
    </source>
</evidence>
<keyword evidence="1" id="KW-0812">Transmembrane</keyword>
<protein>
    <recommendedName>
        <fullName evidence="4">SPW repeat-containing protein</fullName>
    </recommendedName>
</protein>
<feature type="transmembrane region" description="Helical" evidence="1">
    <location>
        <begin position="79"/>
        <end position="101"/>
    </location>
</feature>
<organism evidence="2 3">
    <name type="scientific">Devosia lucknowensis</name>
    <dbReference type="NCBI Taxonomy" id="1096929"/>
    <lineage>
        <taxon>Bacteria</taxon>
        <taxon>Pseudomonadati</taxon>
        <taxon>Pseudomonadota</taxon>
        <taxon>Alphaproteobacteria</taxon>
        <taxon>Hyphomicrobiales</taxon>
        <taxon>Devosiaceae</taxon>
        <taxon>Devosia</taxon>
    </lineage>
</organism>
<reference evidence="3" key="1">
    <citation type="submission" date="2017-04" db="EMBL/GenBank/DDBJ databases">
        <authorList>
            <person name="Varghese N."/>
            <person name="Submissions S."/>
        </authorList>
    </citation>
    <scope>NUCLEOTIDE SEQUENCE [LARGE SCALE GENOMIC DNA]</scope>
</reference>
<evidence type="ECO:0000313" key="2">
    <source>
        <dbReference type="EMBL" id="SMQ62768.1"/>
    </source>
</evidence>
<keyword evidence="3" id="KW-1185">Reference proteome</keyword>
<dbReference type="Proteomes" id="UP000194474">
    <property type="component" value="Unassembled WGS sequence"/>
</dbReference>
<name>A0A1Y6EJF9_9HYPH</name>
<gene>
    <name evidence="2" type="ORF">SAMN06295905_0715</name>
</gene>
<proteinExistence type="predicted"/>
<keyword evidence="1" id="KW-0472">Membrane</keyword>
<dbReference type="EMBL" id="FXWK01000001">
    <property type="protein sequence ID" value="SMQ62768.1"/>
    <property type="molecule type" value="Genomic_DNA"/>
</dbReference>
<evidence type="ECO:0000313" key="3">
    <source>
        <dbReference type="Proteomes" id="UP000194474"/>
    </source>
</evidence>
<dbReference type="AlphaFoldDB" id="A0A1Y6EJF9"/>
<evidence type="ECO:0008006" key="4">
    <source>
        <dbReference type="Google" id="ProtNLM"/>
    </source>
</evidence>
<feature type="transmembrane region" description="Helical" evidence="1">
    <location>
        <begin position="107"/>
        <end position="129"/>
    </location>
</feature>